<evidence type="ECO:0000256" key="5">
    <source>
        <dbReference type="ARBA" id="ARBA00023125"/>
    </source>
</evidence>
<organism evidence="11 12">
    <name type="scientific">Brettanomyces naardenensis</name>
    <name type="common">Yeast</name>
    <dbReference type="NCBI Taxonomy" id="13370"/>
    <lineage>
        <taxon>Eukaryota</taxon>
        <taxon>Fungi</taxon>
        <taxon>Dikarya</taxon>
        <taxon>Ascomycota</taxon>
        <taxon>Saccharomycotina</taxon>
        <taxon>Pichiomycetes</taxon>
        <taxon>Pichiales</taxon>
        <taxon>Pichiaceae</taxon>
        <taxon>Brettanomyces</taxon>
    </lineage>
</organism>
<dbReference type="GO" id="GO:0000981">
    <property type="term" value="F:DNA-binding transcription factor activity, RNA polymerase II-specific"/>
    <property type="evidence" value="ECO:0007669"/>
    <property type="project" value="InterPro"/>
</dbReference>
<dbReference type="Pfam" id="PF00172">
    <property type="entry name" value="Zn_clus"/>
    <property type="match status" value="1"/>
</dbReference>
<keyword evidence="7" id="KW-0539">Nucleus</keyword>
<dbReference type="GO" id="GO:0006351">
    <property type="term" value="P:DNA-templated transcription"/>
    <property type="evidence" value="ECO:0007669"/>
    <property type="project" value="InterPro"/>
</dbReference>
<evidence type="ECO:0000256" key="7">
    <source>
        <dbReference type="ARBA" id="ARBA00023242"/>
    </source>
</evidence>
<dbReference type="GO" id="GO:0043565">
    <property type="term" value="F:sequence-specific DNA binding"/>
    <property type="evidence" value="ECO:0007669"/>
    <property type="project" value="TreeGrafter"/>
</dbReference>
<evidence type="ECO:0000256" key="4">
    <source>
        <dbReference type="ARBA" id="ARBA00023015"/>
    </source>
</evidence>
<dbReference type="Pfam" id="PF04082">
    <property type="entry name" value="Fungal_trans"/>
    <property type="match status" value="1"/>
</dbReference>
<dbReference type="SMART" id="SM00066">
    <property type="entry name" value="GAL4"/>
    <property type="match status" value="1"/>
</dbReference>
<dbReference type="InParanoid" id="A0A448YHB8"/>
<reference evidence="11 12" key="1">
    <citation type="submission" date="2018-12" db="EMBL/GenBank/DDBJ databases">
        <authorList>
            <person name="Tiukova I."/>
            <person name="Dainat J."/>
        </authorList>
    </citation>
    <scope>NUCLEOTIDE SEQUENCE [LARGE SCALE GENOMIC DNA]</scope>
</reference>
<keyword evidence="9" id="KW-0812">Transmembrane</keyword>
<evidence type="ECO:0000256" key="3">
    <source>
        <dbReference type="ARBA" id="ARBA00022833"/>
    </source>
</evidence>
<dbReference type="STRING" id="13370.A0A448YHB8"/>
<dbReference type="GO" id="GO:0045944">
    <property type="term" value="P:positive regulation of transcription by RNA polymerase II"/>
    <property type="evidence" value="ECO:0007669"/>
    <property type="project" value="TreeGrafter"/>
</dbReference>
<keyword evidence="12" id="KW-1185">Reference proteome</keyword>
<keyword evidence="3" id="KW-0862">Zinc</keyword>
<dbReference type="FunCoup" id="A0A448YHB8">
    <property type="interactions" value="304"/>
</dbReference>
<feature type="region of interest" description="Disordered" evidence="8">
    <location>
        <begin position="1"/>
        <end position="29"/>
    </location>
</feature>
<dbReference type="InterPro" id="IPR036864">
    <property type="entry name" value="Zn2-C6_fun-type_DNA-bd_sf"/>
</dbReference>
<feature type="region of interest" description="Disordered" evidence="8">
    <location>
        <begin position="104"/>
        <end position="131"/>
    </location>
</feature>
<dbReference type="Proteomes" id="UP000290900">
    <property type="component" value="Unassembled WGS sequence"/>
</dbReference>
<dbReference type="InterPro" id="IPR051711">
    <property type="entry name" value="Stress_Response_Reg"/>
</dbReference>
<feature type="region of interest" description="Disordered" evidence="8">
    <location>
        <begin position="762"/>
        <end position="798"/>
    </location>
</feature>
<feature type="transmembrane region" description="Helical" evidence="9">
    <location>
        <begin position="660"/>
        <end position="678"/>
    </location>
</feature>
<dbReference type="PROSITE" id="PS50048">
    <property type="entry name" value="ZN2_CY6_FUNGAL_2"/>
    <property type="match status" value="1"/>
</dbReference>
<proteinExistence type="predicted"/>
<dbReference type="Gene3D" id="4.10.240.10">
    <property type="entry name" value="Zn(2)-C6 fungal-type DNA-binding domain"/>
    <property type="match status" value="1"/>
</dbReference>
<feature type="compositionally biased region" description="Low complexity" evidence="8">
    <location>
        <begin position="775"/>
        <end position="793"/>
    </location>
</feature>
<feature type="region of interest" description="Disordered" evidence="8">
    <location>
        <begin position="245"/>
        <end position="275"/>
    </location>
</feature>
<dbReference type="SMART" id="SM00906">
    <property type="entry name" value="Fungal_trans"/>
    <property type="match status" value="1"/>
</dbReference>
<feature type="compositionally biased region" description="Basic and acidic residues" evidence="8">
    <location>
        <begin position="941"/>
        <end position="953"/>
    </location>
</feature>
<dbReference type="InterPro" id="IPR007219">
    <property type="entry name" value="XnlR_reg_dom"/>
</dbReference>
<evidence type="ECO:0000256" key="8">
    <source>
        <dbReference type="SAM" id="MobiDB-lite"/>
    </source>
</evidence>
<dbReference type="PANTHER" id="PTHR47540">
    <property type="entry name" value="THIAMINE REPRESSIBLE GENES REGULATORY PROTEIN THI5"/>
    <property type="match status" value="1"/>
</dbReference>
<gene>
    <name evidence="11" type="ORF">BRENAR_LOCUS1079</name>
</gene>
<evidence type="ECO:0000256" key="6">
    <source>
        <dbReference type="ARBA" id="ARBA00023163"/>
    </source>
</evidence>
<evidence type="ECO:0000256" key="2">
    <source>
        <dbReference type="ARBA" id="ARBA00022723"/>
    </source>
</evidence>
<keyword evidence="9" id="KW-0472">Membrane</keyword>
<keyword evidence="2" id="KW-0479">Metal-binding</keyword>
<feature type="compositionally biased region" description="Low complexity" evidence="8">
    <location>
        <begin position="120"/>
        <end position="131"/>
    </location>
</feature>
<evidence type="ECO:0000259" key="10">
    <source>
        <dbReference type="PROSITE" id="PS50048"/>
    </source>
</evidence>
<dbReference type="GO" id="GO:0005634">
    <property type="term" value="C:nucleus"/>
    <property type="evidence" value="ECO:0007669"/>
    <property type="project" value="UniProtKB-SubCell"/>
</dbReference>
<feature type="compositionally biased region" description="Low complexity" evidence="8">
    <location>
        <begin position="245"/>
        <end position="264"/>
    </location>
</feature>
<dbReference type="OrthoDB" id="422427at2759"/>
<evidence type="ECO:0000313" key="11">
    <source>
        <dbReference type="EMBL" id="VEU20344.1"/>
    </source>
</evidence>
<name>A0A448YHB8_BRENA</name>
<dbReference type="AlphaFoldDB" id="A0A448YHB8"/>
<keyword evidence="9" id="KW-1133">Transmembrane helix</keyword>
<evidence type="ECO:0000313" key="12">
    <source>
        <dbReference type="Proteomes" id="UP000290900"/>
    </source>
</evidence>
<dbReference type="PANTHER" id="PTHR47540:SF1">
    <property type="entry name" value="ACTIVATOR OF STRESS GENES 1-RELATED"/>
    <property type="match status" value="1"/>
</dbReference>
<dbReference type="GO" id="GO:0008270">
    <property type="term" value="F:zinc ion binding"/>
    <property type="evidence" value="ECO:0007669"/>
    <property type="project" value="InterPro"/>
</dbReference>
<accession>A0A448YHB8</accession>
<keyword evidence="4" id="KW-0805">Transcription regulation</keyword>
<dbReference type="CDD" id="cd12148">
    <property type="entry name" value="fungal_TF_MHR"/>
    <property type="match status" value="1"/>
</dbReference>
<keyword evidence="5" id="KW-0238">DNA-binding</keyword>
<evidence type="ECO:0000256" key="1">
    <source>
        <dbReference type="ARBA" id="ARBA00004123"/>
    </source>
</evidence>
<evidence type="ECO:0000256" key="9">
    <source>
        <dbReference type="SAM" id="Phobius"/>
    </source>
</evidence>
<dbReference type="CDD" id="cd00067">
    <property type="entry name" value="GAL4"/>
    <property type="match status" value="1"/>
</dbReference>
<dbReference type="SUPFAM" id="SSF57701">
    <property type="entry name" value="Zn2/Cys6 DNA-binding domain"/>
    <property type="match status" value="1"/>
</dbReference>
<feature type="compositionally biased region" description="Polar residues" evidence="8">
    <location>
        <begin position="265"/>
        <end position="274"/>
    </location>
</feature>
<keyword evidence="6" id="KW-0804">Transcription</keyword>
<dbReference type="InterPro" id="IPR001138">
    <property type="entry name" value="Zn2Cys6_DnaBD"/>
</dbReference>
<sequence>MTKRPLDAQRILPHPSSESSSTGTSQSQVHISVVNPVRPPHNIPHDSSPGLAALSERLHGTVLPKRRRVVRACDRCRKLKIKCSGDIPCIHCTVYSYECTYNQPTRTRKRNGNTGGNGHGNVSSSSSPTISALASSNPQLLAKLSDRLKLYDDILHRLLPDIKLTDLNDNPQPINPMKLMAALNTLREGHQEDSLPGGKLIAQAYASLPEIPVPYIPTVKVPPSVAATATSSAVIAGSIAVQPPGSGASPSSSSSPTSVALTPVQSSRGNSEDSSLGREIRIILPSREVALELISKTWGSACVLFRFYHRPAFIEDLNELYETDPSQYTNKQQRFLPLVYSVLACGALFFKSDERTSGVVTRKEAGPQVEDVEDEGYRYFAAARKLIDITDTRDTFGIQTIVMLIIFLQCSARLSTCYAYIGIALRAALREGLHRKLDYPFNPIELETRKRLFWTLYKMDIYVNTMLGLPRAISEDDFDQELPIELDDENITVTGYRYDKQGTRISSSAIANAHTKLMLIMGHIVAKLYPVKPQKGSCAGAPTADGSATHPTVQRHDIVASLEADLQQWLDMLPLELKPGVEPPKQYLKANRMLHVSYLHVQIILYRPFIHYIAADARSSQADASIDASVSKAQNCISVARVVVKLAKDMIERHLLSGSYWFSIYTIFFSVACLVYYVHFAPSRRPDGTLDSVYLAVKKDAEAGKEVLDRLKDSSTAARRTYNILNALFDQMNQQAADSSHRDFVNPQLQWKMAHSVKKPLSTKPQFAVPPPRASTPSPSSTTSSPTSSSAPRKYPNDQITGLINGVNYIDGVPTGIDLEVPQAATDAGLSTPVFSASIPEVNAPNASASFPPADPNVTSPIDSQYVPGPMDQLDMKIFGRFLPPYMLGQGNRPEVEEMGFSEDNKDLAAFLPYDGRQDSLFEQPNSAIPAGLSTVVQSEQQREQDELKRRQSDASASLDSNFADLFFDDILPERTS</sequence>
<dbReference type="PROSITE" id="PS00463">
    <property type="entry name" value="ZN2_CY6_FUNGAL_1"/>
    <property type="match status" value="1"/>
</dbReference>
<feature type="compositionally biased region" description="Low complexity" evidence="8">
    <location>
        <begin position="16"/>
        <end position="28"/>
    </location>
</feature>
<dbReference type="EMBL" id="CAACVR010000003">
    <property type="protein sequence ID" value="VEU20344.1"/>
    <property type="molecule type" value="Genomic_DNA"/>
</dbReference>
<comment type="subcellular location">
    <subcellularLocation>
        <location evidence="1">Nucleus</location>
    </subcellularLocation>
</comment>
<feature type="region of interest" description="Disordered" evidence="8">
    <location>
        <begin position="935"/>
        <end position="956"/>
    </location>
</feature>
<protein>
    <submittedName>
        <fullName evidence="11">DEKNAAC101202</fullName>
    </submittedName>
</protein>
<feature type="domain" description="Zn(2)-C6 fungal-type" evidence="10">
    <location>
        <begin position="72"/>
        <end position="101"/>
    </location>
</feature>